<evidence type="ECO:0000313" key="2">
    <source>
        <dbReference type="EMBL" id="GMA27516.1"/>
    </source>
</evidence>
<dbReference type="Pfam" id="PF12697">
    <property type="entry name" value="Abhydrolase_6"/>
    <property type="match status" value="1"/>
</dbReference>
<dbReference type="InterPro" id="IPR000639">
    <property type="entry name" value="Epox_hydrolase-like"/>
</dbReference>
<dbReference type="PRINTS" id="PR00412">
    <property type="entry name" value="EPOXHYDRLASE"/>
</dbReference>
<proteinExistence type="predicted"/>
<accession>A0AA37UMJ3</accession>
<dbReference type="InterPro" id="IPR000073">
    <property type="entry name" value="AB_hydrolase_1"/>
</dbReference>
<gene>
    <name evidence="2" type="primary">bchO</name>
    <name evidence="2" type="ORF">GCM10025874_07690</name>
</gene>
<comment type="caution">
    <text evidence="2">The sequence shown here is derived from an EMBL/GenBank/DDBJ whole genome shotgun (WGS) entry which is preliminary data.</text>
</comment>
<dbReference type="AlphaFoldDB" id="A0AA37UMJ3"/>
<dbReference type="PANTHER" id="PTHR43798">
    <property type="entry name" value="MONOACYLGLYCEROL LIPASE"/>
    <property type="match status" value="1"/>
</dbReference>
<organism evidence="2 3">
    <name type="scientific">Arenivirga flava</name>
    <dbReference type="NCBI Taxonomy" id="1930060"/>
    <lineage>
        <taxon>Bacteria</taxon>
        <taxon>Bacillati</taxon>
        <taxon>Actinomycetota</taxon>
        <taxon>Actinomycetes</taxon>
        <taxon>Micrococcales</taxon>
        <taxon>Microbacteriaceae</taxon>
        <taxon>Arenivirga</taxon>
    </lineage>
</organism>
<dbReference type="PRINTS" id="PR00111">
    <property type="entry name" value="ABHYDROLASE"/>
</dbReference>
<dbReference type="InterPro" id="IPR050266">
    <property type="entry name" value="AB_hydrolase_sf"/>
</dbReference>
<dbReference type="Proteomes" id="UP001157160">
    <property type="component" value="Unassembled WGS sequence"/>
</dbReference>
<feature type="domain" description="AB hydrolase-1" evidence="1">
    <location>
        <begin position="42"/>
        <end position="288"/>
    </location>
</feature>
<name>A0AA37UMJ3_9MICO</name>
<keyword evidence="3" id="KW-1185">Reference proteome</keyword>
<dbReference type="SUPFAM" id="SSF53474">
    <property type="entry name" value="alpha/beta-Hydrolases"/>
    <property type="match status" value="1"/>
</dbReference>
<sequence>MPAPSPYAAQLDAVPQRRGELAIGGSRTAYWEYGDPAATRTIVLVHGFRGDHHGLEPVVANLHGLRIISPDLPGFGASTPFTDGRGHDVAGYGGWLGELLDALELRGSAFLLGHSFGSIVVAHALANGLETPRAVLVNPIGAPALSGPRGILTRLAVLFYRVGAALPERAGFAVLRARFVTRIMSVTMAKTREPRLRRWIHEEHDRYFGAFADRRVVLEAFRASVSRDVSAVAERIPMPTLLVAAQQDDITPIEAQRRLVSRLPHGELVEIPAVGHLIHYETPEIAAAAIGSFLEEPA</sequence>
<dbReference type="InterPro" id="IPR029058">
    <property type="entry name" value="AB_hydrolase_fold"/>
</dbReference>
<dbReference type="PANTHER" id="PTHR43798:SF33">
    <property type="entry name" value="HYDROLASE, PUTATIVE (AFU_ORTHOLOGUE AFUA_2G14860)-RELATED"/>
    <property type="match status" value="1"/>
</dbReference>
<evidence type="ECO:0000313" key="3">
    <source>
        <dbReference type="Proteomes" id="UP001157160"/>
    </source>
</evidence>
<reference evidence="2 3" key="1">
    <citation type="journal article" date="2014" name="Int. J. Syst. Evol. Microbiol.">
        <title>Complete genome sequence of Corynebacterium casei LMG S-19264T (=DSM 44701T), isolated from a smear-ripened cheese.</title>
        <authorList>
            <consortium name="US DOE Joint Genome Institute (JGI-PGF)"/>
            <person name="Walter F."/>
            <person name="Albersmeier A."/>
            <person name="Kalinowski J."/>
            <person name="Ruckert C."/>
        </authorList>
    </citation>
    <scope>NUCLEOTIDE SEQUENCE [LARGE SCALE GENOMIC DNA]</scope>
    <source>
        <strain evidence="2 3">NBRC 112289</strain>
    </source>
</reference>
<dbReference type="GO" id="GO:0016020">
    <property type="term" value="C:membrane"/>
    <property type="evidence" value="ECO:0007669"/>
    <property type="project" value="TreeGrafter"/>
</dbReference>
<dbReference type="EMBL" id="BSUL01000001">
    <property type="protein sequence ID" value="GMA27516.1"/>
    <property type="molecule type" value="Genomic_DNA"/>
</dbReference>
<protein>
    <submittedName>
        <fullName evidence="2">Magnesium chelatase</fullName>
    </submittedName>
</protein>
<evidence type="ECO:0000259" key="1">
    <source>
        <dbReference type="Pfam" id="PF12697"/>
    </source>
</evidence>
<dbReference type="GO" id="GO:0003824">
    <property type="term" value="F:catalytic activity"/>
    <property type="evidence" value="ECO:0007669"/>
    <property type="project" value="InterPro"/>
</dbReference>
<dbReference type="Gene3D" id="3.40.50.1820">
    <property type="entry name" value="alpha/beta hydrolase"/>
    <property type="match status" value="1"/>
</dbReference>
<dbReference type="RefSeq" id="WP_284230185.1">
    <property type="nucleotide sequence ID" value="NZ_BSUL01000001.1"/>
</dbReference>